<protein>
    <submittedName>
        <fullName evidence="8">Anaerobic ribonucleoside-triphosphate reductase activating protein</fullName>
    </submittedName>
</protein>
<dbReference type="PROSITE" id="PS51918">
    <property type="entry name" value="RADICAL_SAM"/>
    <property type="match status" value="1"/>
</dbReference>
<keyword evidence="5" id="KW-0408">Iron</keyword>
<evidence type="ECO:0000256" key="1">
    <source>
        <dbReference type="ARBA" id="ARBA00001966"/>
    </source>
</evidence>
<dbReference type="CDD" id="cd01335">
    <property type="entry name" value="Radical_SAM"/>
    <property type="match status" value="1"/>
</dbReference>
<dbReference type="GO" id="GO:0051539">
    <property type="term" value="F:4 iron, 4 sulfur cluster binding"/>
    <property type="evidence" value="ECO:0007669"/>
    <property type="project" value="UniProtKB-KW"/>
</dbReference>
<evidence type="ECO:0000259" key="7">
    <source>
        <dbReference type="PROSITE" id="PS51918"/>
    </source>
</evidence>
<keyword evidence="3" id="KW-0949">S-adenosyl-L-methionine</keyword>
<name>A0A8D5JIS3_9BACT</name>
<feature type="domain" description="Radical SAM core" evidence="7">
    <location>
        <begin position="13"/>
        <end position="201"/>
    </location>
</feature>
<evidence type="ECO:0000256" key="4">
    <source>
        <dbReference type="ARBA" id="ARBA00022723"/>
    </source>
</evidence>
<dbReference type="Proteomes" id="UP000826725">
    <property type="component" value="Chromosome"/>
</dbReference>
<dbReference type="PANTHER" id="PTHR30352">
    <property type="entry name" value="PYRUVATE FORMATE-LYASE-ACTIVATING ENZYME"/>
    <property type="match status" value="1"/>
</dbReference>
<dbReference type="InterPro" id="IPR012840">
    <property type="entry name" value="NrdG2"/>
</dbReference>
<keyword evidence="4" id="KW-0479">Metal-binding</keyword>
<dbReference type="InterPro" id="IPR007197">
    <property type="entry name" value="rSAM"/>
</dbReference>
<gene>
    <name evidence="8" type="ORF">DGMP_36820</name>
</gene>
<dbReference type="PANTHER" id="PTHR30352:SF13">
    <property type="entry name" value="GLYCYL-RADICAL ENZYME ACTIVATING ENZYME YJJW-RELATED"/>
    <property type="match status" value="1"/>
</dbReference>
<proteinExistence type="predicted"/>
<comment type="cofactor">
    <cofactor evidence="1">
        <name>[4Fe-4S] cluster</name>
        <dbReference type="ChEBI" id="CHEBI:49883"/>
    </cofactor>
</comment>
<keyword evidence="2" id="KW-0004">4Fe-4S</keyword>
<dbReference type="GO" id="GO:0046872">
    <property type="term" value="F:metal ion binding"/>
    <property type="evidence" value="ECO:0007669"/>
    <property type="project" value="UniProtKB-KW"/>
</dbReference>
<dbReference type="AlphaFoldDB" id="A0A8D5JIS3"/>
<dbReference type="InterPro" id="IPR034457">
    <property type="entry name" value="Organic_radical-activating"/>
</dbReference>
<dbReference type="SFLD" id="SFLDG01094">
    <property type="entry name" value="Uncharacterised_Radical_SAM_Su"/>
    <property type="match status" value="1"/>
</dbReference>
<dbReference type="NCBIfam" id="TIGR02495">
    <property type="entry name" value="NrdG2"/>
    <property type="match status" value="1"/>
</dbReference>
<keyword evidence="6" id="KW-0411">Iron-sulfur</keyword>
<dbReference type="EMBL" id="AP024086">
    <property type="protein sequence ID" value="BCL62989.1"/>
    <property type="molecule type" value="Genomic_DNA"/>
</dbReference>
<evidence type="ECO:0000256" key="5">
    <source>
        <dbReference type="ARBA" id="ARBA00023004"/>
    </source>
</evidence>
<evidence type="ECO:0000313" key="9">
    <source>
        <dbReference type="Proteomes" id="UP000826725"/>
    </source>
</evidence>
<reference evidence="8" key="1">
    <citation type="submission" date="2020-09" db="EMBL/GenBank/DDBJ databases">
        <title>Desulfogranum mesoprofundum gen. nov., sp. nov., a novel mesophilic, sulfate-reducing chemolithoautotroph isolated from a deep-sea hydrothermal vent chimney in the Suiyo Seamount.</title>
        <authorList>
            <person name="Hashimoto Y."/>
            <person name="Nakagawa S."/>
        </authorList>
    </citation>
    <scope>NUCLEOTIDE SEQUENCE</scope>
    <source>
        <strain evidence="8">KT2</strain>
    </source>
</reference>
<sequence>MIIGALQRFTLSDFPEKPAAIIFFQGCNFRCPFCHNGSLLPMRPESPPVPVADIMNFLEKKRGRLGGVVLSGGEPTLQNNLEKFIERIKSMNYAVKLDTNGSRPEIIAKLIQNNLLDYIAMDIKAPPGKYATLCGTEIDYSAIRHSIKIISAGNVPHHFRTTFVPSLLSRDDLKNIRSSLPANTLYTVQQFRKENALVSGL</sequence>
<dbReference type="GO" id="GO:0003824">
    <property type="term" value="F:catalytic activity"/>
    <property type="evidence" value="ECO:0007669"/>
    <property type="project" value="InterPro"/>
</dbReference>
<dbReference type="KEGG" id="dbk:DGMP_36820"/>
<accession>A0A8D5JIS3</accession>
<evidence type="ECO:0000313" key="8">
    <source>
        <dbReference type="EMBL" id="BCL62989.1"/>
    </source>
</evidence>
<dbReference type="Pfam" id="PF04055">
    <property type="entry name" value="Radical_SAM"/>
    <property type="match status" value="1"/>
</dbReference>
<organism evidence="8 9">
    <name type="scientific">Desulfomarina profundi</name>
    <dbReference type="NCBI Taxonomy" id="2772557"/>
    <lineage>
        <taxon>Bacteria</taxon>
        <taxon>Pseudomonadati</taxon>
        <taxon>Thermodesulfobacteriota</taxon>
        <taxon>Desulfobulbia</taxon>
        <taxon>Desulfobulbales</taxon>
        <taxon>Desulfobulbaceae</taxon>
        <taxon>Desulfomarina</taxon>
    </lineage>
</organism>
<dbReference type="SFLD" id="SFLDS00029">
    <property type="entry name" value="Radical_SAM"/>
    <property type="match status" value="1"/>
</dbReference>
<dbReference type="RefSeq" id="WP_228855291.1">
    <property type="nucleotide sequence ID" value="NZ_AP024086.1"/>
</dbReference>
<evidence type="ECO:0000256" key="6">
    <source>
        <dbReference type="ARBA" id="ARBA00023014"/>
    </source>
</evidence>
<keyword evidence="9" id="KW-1185">Reference proteome</keyword>
<evidence type="ECO:0000256" key="2">
    <source>
        <dbReference type="ARBA" id="ARBA00022485"/>
    </source>
</evidence>
<evidence type="ECO:0000256" key="3">
    <source>
        <dbReference type="ARBA" id="ARBA00022691"/>
    </source>
</evidence>